<feature type="compositionally biased region" description="Basic and acidic residues" evidence="1">
    <location>
        <begin position="109"/>
        <end position="131"/>
    </location>
</feature>
<feature type="transmembrane region" description="Helical" evidence="2">
    <location>
        <begin position="70"/>
        <end position="89"/>
    </location>
</feature>
<protein>
    <submittedName>
        <fullName evidence="3">Uncharacterized protein</fullName>
    </submittedName>
</protein>
<accession>A0A077AWF3</accession>
<feature type="region of interest" description="Disordered" evidence="1">
    <location>
        <begin position="109"/>
        <end position="154"/>
    </location>
</feature>
<reference evidence="3 4" key="1">
    <citation type="submission" date="2014-07" db="EMBL/GenBank/DDBJ databases">
        <title>Comparative genomic insights into amoeba endosymbionts belonging to the families of Holosporaceae and Candidatus Midichloriaceae within Rickettsiales.</title>
        <authorList>
            <person name="Wang Z."/>
            <person name="Wu M."/>
        </authorList>
    </citation>
    <scope>NUCLEOTIDE SEQUENCE [LARGE SCALE GENOMIC DNA]</scope>
    <source>
        <strain evidence="3">PRA3</strain>
    </source>
</reference>
<keyword evidence="2" id="KW-0472">Membrane</keyword>
<keyword evidence="4" id="KW-1185">Reference proteome</keyword>
<organism evidence="3 4">
    <name type="scientific">Candidatus Odyssella acanthamoebae</name>
    <dbReference type="NCBI Taxonomy" id="91604"/>
    <lineage>
        <taxon>Bacteria</taxon>
        <taxon>Pseudomonadati</taxon>
        <taxon>Pseudomonadota</taxon>
        <taxon>Alphaproteobacteria</taxon>
        <taxon>Holosporales</taxon>
        <taxon>Candidatus Paracaedibacteraceae</taxon>
        <taxon>Candidatus Odyssella</taxon>
    </lineage>
</organism>
<proteinExistence type="predicted"/>
<keyword evidence="2" id="KW-1133">Transmembrane helix</keyword>
<name>A0A077AWF3_9PROT</name>
<dbReference type="HOGENOM" id="CLU_623604_0_0_5"/>
<evidence type="ECO:0000256" key="2">
    <source>
        <dbReference type="SAM" id="Phobius"/>
    </source>
</evidence>
<evidence type="ECO:0000313" key="3">
    <source>
        <dbReference type="EMBL" id="AIK95958.1"/>
    </source>
</evidence>
<dbReference type="EMBL" id="CP008941">
    <property type="protein sequence ID" value="AIK95958.1"/>
    <property type="molecule type" value="Genomic_DNA"/>
</dbReference>
<evidence type="ECO:0000313" key="4">
    <source>
        <dbReference type="Proteomes" id="UP000028926"/>
    </source>
</evidence>
<dbReference type="STRING" id="91604.ID47_03205"/>
<dbReference type="SUPFAM" id="SSF88713">
    <property type="entry name" value="Glycoside hydrolase/deacetylase"/>
    <property type="match status" value="1"/>
</dbReference>
<dbReference type="InterPro" id="IPR011330">
    <property type="entry name" value="Glyco_hydro/deAcase_b/a-brl"/>
</dbReference>
<dbReference type="KEGG" id="paca:ID47_03205"/>
<dbReference type="GO" id="GO:0005975">
    <property type="term" value="P:carbohydrate metabolic process"/>
    <property type="evidence" value="ECO:0007669"/>
    <property type="project" value="InterPro"/>
</dbReference>
<dbReference type="eggNOG" id="COG2861">
    <property type="taxonomic scope" value="Bacteria"/>
</dbReference>
<dbReference type="Proteomes" id="UP000028926">
    <property type="component" value="Chromosome"/>
</dbReference>
<dbReference type="RefSeq" id="WP_038463699.1">
    <property type="nucleotide sequence ID" value="NZ_CP008941.1"/>
</dbReference>
<sequence>MKLDGPLKLLSALKKGLREIPHTFKLLWSVLSLKQSKKKNIVGHVSRKIAPNKPKQIGINDVKGISSRRIAFMIILLFILLAATSALLWHKLTVVSNYYASDTIATDTLSEKEKKEPAKASRPVDVKEVETKQSSSSFLPAPTFPQPKSQEKKEPVVEKILEAVPIEETKPHPKKLVETGASSIVRLKKQPYATLTNTVIDTINPQFLLENPVTSNQQVSIIVSGLGLNTKISDAVVDQLPTTITLAVSPYTVNIDNFIEILKLQGFDVLMGLLLEDGKADVDLGWLTLRAKSTKENKEKLLNQYLDLSRNCTGFYAEAGHLFLKSYSDVVEFLELITSQKNFIIAPPDVLMNQFHKAAAQSRANYAGVTLLSPDVALSSEFISFVKRTGYGILAFDVNTDGVAEKIIQWIKILSENKIRVVPISDLLQDERSDIKSNQ</sequence>
<dbReference type="InterPro" id="IPR006837">
    <property type="entry name" value="Divergent_DAC"/>
</dbReference>
<dbReference type="OrthoDB" id="9784811at2"/>
<dbReference type="Pfam" id="PF04748">
    <property type="entry name" value="Polysacc_deac_2"/>
    <property type="match status" value="1"/>
</dbReference>
<gene>
    <name evidence="3" type="ORF">ID47_03205</name>
</gene>
<keyword evidence="2" id="KW-0812">Transmembrane</keyword>
<dbReference type="Gene3D" id="3.20.20.370">
    <property type="entry name" value="Glycoside hydrolase/deacetylase"/>
    <property type="match status" value="1"/>
</dbReference>
<dbReference type="AlphaFoldDB" id="A0A077AWF3"/>
<evidence type="ECO:0000256" key="1">
    <source>
        <dbReference type="SAM" id="MobiDB-lite"/>
    </source>
</evidence>